<gene>
    <name evidence="2" type="ORF">CVT23_02205</name>
</gene>
<evidence type="ECO:0000313" key="3">
    <source>
        <dbReference type="Proteomes" id="UP000229498"/>
    </source>
</evidence>
<reference evidence="2 3" key="1">
    <citation type="submission" date="2017-11" db="EMBL/GenBank/DDBJ databases">
        <title>Draft genome sequence of Rhizobiales bacterium SY3-13.</title>
        <authorList>
            <person name="Sun C."/>
        </authorList>
    </citation>
    <scope>NUCLEOTIDE SEQUENCE [LARGE SCALE GENOMIC DNA]</scope>
    <source>
        <strain evidence="2 3">SY3-13</strain>
    </source>
</reference>
<dbReference type="RefSeq" id="WP_109792761.1">
    <property type="nucleotide sequence ID" value="NZ_PHIG01000006.1"/>
</dbReference>
<dbReference type="Proteomes" id="UP000229498">
    <property type="component" value="Unassembled WGS sequence"/>
</dbReference>
<comment type="caution">
    <text evidence="2">The sequence shown here is derived from an EMBL/GenBank/DDBJ whole genome shotgun (WGS) entry which is preliminary data.</text>
</comment>
<evidence type="ECO:0000313" key="2">
    <source>
        <dbReference type="EMBL" id="PJK31293.1"/>
    </source>
</evidence>
<organism evidence="2 3">
    <name type="scientific">Minwuia thermotolerans</name>
    <dbReference type="NCBI Taxonomy" id="2056226"/>
    <lineage>
        <taxon>Bacteria</taxon>
        <taxon>Pseudomonadati</taxon>
        <taxon>Pseudomonadota</taxon>
        <taxon>Alphaproteobacteria</taxon>
        <taxon>Minwuiales</taxon>
        <taxon>Minwuiaceae</taxon>
        <taxon>Minwuia</taxon>
    </lineage>
</organism>
<name>A0A2M9G6G2_9PROT</name>
<dbReference type="PANTHER" id="PTHR42815">
    <property type="entry name" value="FAD-BINDING, PUTATIVE (AFU_ORTHOLOGUE AFUA_6G07600)-RELATED"/>
    <property type="match status" value="1"/>
</dbReference>
<dbReference type="EMBL" id="PHIG01000006">
    <property type="protein sequence ID" value="PJK31293.1"/>
    <property type="molecule type" value="Genomic_DNA"/>
</dbReference>
<accession>A0A2M9G6G2</accession>
<dbReference type="InterPro" id="IPR012349">
    <property type="entry name" value="Split_barrel_FMN-bd"/>
</dbReference>
<feature type="domain" description="Pyridoxamine 5'-phosphate oxidase N-terminal" evidence="1">
    <location>
        <begin position="41"/>
        <end position="146"/>
    </location>
</feature>
<keyword evidence="3" id="KW-1185">Reference proteome</keyword>
<dbReference type="OrthoDB" id="9790331at2"/>
<dbReference type="Gene3D" id="2.30.110.10">
    <property type="entry name" value="Electron Transport, Fmn-binding Protein, Chain A"/>
    <property type="match status" value="1"/>
</dbReference>
<dbReference type="SUPFAM" id="SSF50475">
    <property type="entry name" value="FMN-binding split barrel"/>
    <property type="match status" value="1"/>
</dbReference>
<proteinExistence type="predicted"/>
<dbReference type="InterPro" id="IPR011576">
    <property type="entry name" value="Pyridox_Oxase_N"/>
</dbReference>
<sequence length="204" mass="22546">MKMASTDIAFSPSVKAAQAARGSRATYRRVEDKGGWRAEIDDDLAAFIAARDSFYLGTVSADGQPYIQHRGAPPGFLKVLGPATLAIADFAGNLQYITLGNLADNPKAFIFLMDYANRRRVKLWGKARIVEGDAELEARLADPAYKAKVERALVFEVRAWDVNCPQHITPRHDEAMLQMVNGKLLERLAALEAENAELKARLED</sequence>
<evidence type="ECO:0000259" key="1">
    <source>
        <dbReference type="Pfam" id="PF01243"/>
    </source>
</evidence>
<protein>
    <submittedName>
        <fullName evidence="2">Pyridoxamine 5'-phosphate oxidase</fullName>
    </submittedName>
</protein>
<dbReference type="PANTHER" id="PTHR42815:SF2">
    <property type="entry name" value="FAD-BINDING, PUTATIVE (AFU_ORTHOLOGUE AFUA_6G07600)-RELATED"/>
    <property type="match status" value="1"/>
</dbReference>
<dbReference type="AlphaFoldDB" id="A0A2M9G6G2"/>
<dbReference type="Pfam" id="PF01243">
    <property type="entry name" value="PNPOx_N"/>
    <property type="match status" value="1"/>
</dbReference>